<reference evidence="1 2" key="1">
    <citation type="submission" date="2018-12" db="EMBL/GenBank/DDBJ databases">
        <title>Persistence of Moraxella catarrhalis in Chronic Obstructive Pulmonary Disease and Regulation of the Hag/MID Adhesin.</title>
        <authorList>
            <person name="Murphy T."/>
            <person name="Zhao X."/>
            <person name="Vyas G."/>
            <person name="Aluvathingal J."/>
            <person name="Nadendla S."/>
            <person name="Tallon L."/>
            <person name="Tettelin H."/>
        </authorList>
    </citation>
    <scope>NUCLEOTIDE SEQUENCE [LARGE SCALE GENOMIC DNA]</scope>
    <source>
        <strain evidence="1 2">46P58B1</strain>
    </source>
</reference>
<dbReference type="EMBL" id="CP034662">
    <property type="protein sequence ID" value="AZQ93635.1"/>
    <property type="molecule type" value="Genomic_DNA"/>
</dbReference>
<evidence type="ECO:0000313" key="2">
    <source>
        <dbReference type="Proteomes" id="UP000280228"/>
    </source>
</evidence>
<organism evidence="1 2">
    <name type="scientific">Moraxella catarrhalis</name>
    <name type="common">Branhamella catarrhalis</name>
    <dbReference type="NCBI Taxonomy" id="480"/>
    <lineage>
        <taxon>Bacteria</taxon>
        <taxon>Pseudomonadati</taxon>
        <taxon>Pseudomonadota</taxon>
        <taxon>Gammaproteobacteria</taxon>
        <taxon>Moraxellales</taxon>
        <taxon>Moraxellaceae</taxon>
        <taxon>Moraxella</taxon>
    </lineage>
</organism>
<name>A0A3Q9GEF5_MORCA</name>
<sequence length="47" mass="5323">MLKRWRYCLNDDLMAGFCLGMSTISANHQNTDRSSVFWAGEINAQIG</sequence>
<gene>
    <name evidence="1" type="ORF">EJK53_2151</name>
</gene>
<proteinExistence type="predicted"/>
<accession>A0A3Q9GEF5</accession>
<evidence type="ECO:0000313" key="1">
    <source>
        <dbReference type="EMBL" id="AZQ93635.1"/>
    </source>
</evidence>
<dbReference type="Proteomes" id="UP000280228">
    <property type="component" value="Chromosome"/>
</dbReference>
<dbReference type="AlphaFoldDB" id="A0A3Q9GEF5"/>
<protein>
    <submittedName>
        <fullName evidence="1">Uncharacterized protein</fullName>
    </submittedName>
</protein>